<accession>A0A853ILE9</accession>
<evidence type="ECO:0000313" key="1">
    <source>
        <dbReference type="EMBL" id="NYZ70157.1"/>
    </source>
</evidence>
<reference evidence="1 2" key="1">
    <citation type="submission" date="2020-07" db="EMBL/GenBank/DDBJ databases">
        <title>Endozoicomonas sp. nov., isolated from sediment.</title>
        <authorList>
            <person name="Gu T."/>
        </authorList>
    </citation>
    <scope>NUCLEOTIDE SEQUENCE [LARGE SCALE GENOMIC DNA]</scope>
    <source>
        <strain evidence="1 2">SM1973</strain>
    </source>
</reference>
<name>A0A853ILE9_9GAMM</name>
<proteinExistence type="predicted"/>
<dbReference type="Proteomes" id="UP000569732">
    <property type="component" value="Unassembled WGS sequence"/>
</dbReference>
<dbReference type="Pfam" id="PF04985">
    <property type="entry name" value="Phage_tube"/>
    <property type="match status" value="1"/>
</dbReference>
<dbReference type="InterPro" id="IPR006498">
    <property type="entry name" value="Tail_tube"/>
</dbReference>
<organism evidence="1 2">
    <name type="scientific">Spartinivicinus marinus</name>
    <dbReference type="NCBI Taxonomy" id="2994442"/>
    <lineage>
        <taxon>Bacteria</taxon>
        <taxon>Pseudomonadati</taxon>
        <taxon>Pseudomonadota</taxon>
        <taxon>Gammaproteobacteria</taxon>
        <taxon>Oceanospirillales</taxon>
        <taxon>Zooshikellaceae</taxon>
        <taxon>Spartinivicinus</taxon>
    </lineage>
</organism>
<protein>
    <submittedName>
        <fullName evidence="1">Phage major tail tube protein</fullName>
    </submittedName>
</protein>
<dbReference type="AlphaFoldDB" id="A0A853ILE9"/>
<dbReference type="NCBIfam" id="TIGR01611">
    <property type="entry name" value="tail_tube"/>
    <property type="match status" value="1"/>
</dbReference>
<dbReference type="RefSeq" id="WP_180572083.1">
    <property type="nucleotide sequence ID" value="NZ_JACCKB010000301.1"/>
</dbReference>
<comment type="caution">
    <text evidence="1">The sequence shown here is derived from an EMBL/GenBank/DDBJ whole genome shotgun (WGS) entry which is preliminary data.</text>
</comment>
<evidence type="ECO:0000313" key="2">
    <source>
        <dbReference type="Proteomes" id="UP000569732"/>
    </source>
</evidence>
<gene>
    <name evidence="1" type="ORF">H0A36_29530</name>
</gene>
<keyword evidence="2" id="KW-1185">Reference proteome</keyword>
<dbReference type="EMBL" id="JACCKB010000301">
    <property type="protein sequence ID" value="NYZ70157.1"/>
    <property type="molecule type" value="Genomic_DNA"/>
</dbReference>
<sequence>MHANNVTYATLFIDGVSQAGRVQSITLPKLTVKTEEYRGGGMDGVTHLDMGMEAMELSFTIDDCNINVLKEFGFQQGKQVPFNIKGVLRNPGQGDQGIDAVCRGLVSEIDFGEWKQAELSSLTTTVKLDYYKLTINNKLIYEIDVVNHVRKIEGTDHMQSVREFLGL</sequence>